<dbReference type="AlphaFoldDB" id="T2KHV0"/>
<dbReference type="HOGENOM" id="CLU_105860_0_0_10"/>
<evidence type="ECO:0000313" key="1">
    <source>
        <dbReference type="EMBL" id="CDF78427.1"/>
    </source>
</evidence>
<dbReference type="SUPFAM" id="SSF82784">
    <property type="entry name" value="OsmC-like"/>
    <property type="match status" value="1"/>
</dbReference>
<dbReference type="Proteomes" id="UP000016160">
    <property type="component" value="Chromosome"/>
</dbReference>
<dbReference type="eggNOG" id="COG1764">
    <property type="taxonomic scope" value="Bacteria"/>
</dbReference>
<feature type="non-terminal residue" evidence="1">
    <location>
        <position position="1"/>
    </location>
</feature>
<dbReference type="PATRIC" id="fig|1347342.6.peg.720"/>
<organism evidence="1 2">
    <name type="scientific">Formosa agariphila (strain DSM 15362 / KCTC 12365 / LMG 23005 / KMM 3901 / M-2Alg 35-1)</name>
    <dbReference type="NCBI Taxonomy" id="1347342"/>
    <lineage>
        <taxon>Bacteria</taxon>
        <taxon>Pseudomonadati</taxon>
        <taxon>Bacteroidota</taxon>
        <taxon>Flavobacteriia</taxon>
        <taxon>Flavobacteriales</taxon>
        <taxon>Flavobacteriaceae</taxon>
        <taxon>Formosa</taxon>
    </lineage>
</organism>
<dbReference type="STRING" id="1347342.BN863_7150"/>
<dbReference type="InterPro" id="IPR015946">
    <property type="entry name" value="KH_dom-like_a/b"/>
</dbReference>
<dbReference type="Gene3D" id="3.30.300.20">
    <property type="match status" value="1"/>
</dbReference>
<dbReference type="InterPro" id="IPR036102">
    <property type="entry name" value="OsmC/Ohrsf"/>
</dbReference>
<dbReference type="InterPro" id="IPR052707">
    <property type="entry name" value="OsmC_Ohr_Peroxiredoxin"/>
</dbReference>
<protein>
    <submittedName>
        <fullName evidence="1">OsmC family protein</fullName>
    </submittedName>
</protein>
<name>T2KHV0_FORAG</name>
<gene>
    <name evidence="1" type="ORF">BN863_7150</name>
</gene>
<dbReference type="PANTHER" id="PTHR42830:SF2">
    <property type="entry name" value="OSMC_OHR FAMILY PROTEIN"/>
    <property type="match status" value="1"/>
</dbReference>
<proteinExistence type="predicted"/>
<accession>T2KHV0</accession>
<evidence type="ECO:0000313" key="2">
    <source>
        <dbReference type="Proteomes" id="UP000016160"/>
    </source>
</evidence>
<dbReference type="EMBL" id="HG315671">
    <property type="protein sequence ID" value="CDF78427.1"/>
    <property type="molecule type" value="Genomic_DNA"/>
</dbReference>
<reference evidence="1 2" key="1">
    <citation type="journal article" date="2013" name="Appl. Environ. Microbiol.">
        <title>The genome of the alga-associated marine flavobacterium Formosa agariphila KMM 3901T reveals a broad potential for degradation of algal polysaccharides.</title>
        <authorList>
            <person name="Mann A.J."/>
            <person name="Hahnke R.L."/>
            <person name="Huang S."/>
            <person name="Werner J."/>
            <person name="Xing P."/>
            <person name="Barbeyron T."/>
            <person name="Huettel B."/>
            <person name="Stueber K."/>
            <person name="Reinhardt R."/>
            <person name="Harder J."/>
            <person name="Gloeckner F.O."/>
            <person name="Amann R.I."/>
            <person name="Teeling H."/>
        </authorList>
    </citation>
    <scope>NUCLEOTIDE SEQUENCE [LARGE SCALE GENOMIC DNA]</scope>
    <source>
        <strain evidence="2">DSM 15362 / KCTC 12365 / LMG 23005 / KMM 3901</strain>
    </source>
</reference>
<keyword evidence="2" id="KW-1185">Reference proteome</keyword>
<dbReference type="Pfam" id="PF02566">
    <property type="entry name" value="OsmC"/>
    <property type="match status" value="1"/>
</dbReference>
<dbReference type="PANTHER" id="PTHR42830">
    <property type="entry name" value="OSMOTICALLY INDUCIBLE FAMILY PROTEIN"/>
    <property type="match status" value="1"/>
</dbReference>
<sequence length="169" mass="18961">VSFIIALLQNQITMPTPFQFKIQNHWDLESAQTEKQSGGSLKTHQVFLEHGKEIQVSAAKPFKGDATKYNPEELLMAAFSSCHFMSYMYVCQQAGITLLKYEDKVEGSLTLNPDGSGAFTKMVLQPKVWIDHASQKIQAEDLHKQASKLCFIANSCAFPIEYKVEVLVT</sequence>
<dbReference type="InterPro" id="IPR003718">
    <property type="entry name" value="OsmC/Ohr_fam"/>
</dbReference>